<evidence type="ECO:0000256" key="5">
    <source>
        <dbReference type="ARBA" id="ARBA00022692"/>
    </source>
</evidence>
<comment type="caution">
    <text evidence="14">The sequence shown here is derived from an EMBL/GenBank/DDBJ whole genome shotgun (WGS) entry which is preliminary data.</text>
</comment>
<evidence type="ECO:0000256" key="4">
    <source>
        <dbReference type="ARBA" id="ARBA00022614"/>
    </source>
</evidence>
<evidence type="ECO:0000256" key="8">
    <source>
        <dbReference type="ARBA" id="ARBA00022989"/>
    </source>
</evidence>
<feature type="domain" description="Leucine-rich repeat-containing N-terminal plant-type" evidence="13">
    <location>
        <begin position="89"/>
        <end position="107"/>
    </location>
</feature>
<dbReference type="InterPro" id="IPR013210">
    <property type="entry name" value="LRR_N_plant-typ"/>
</dbReference>
<accession>A0A8K0HRC7</accession>
<evidence type="ECO:0000256" key="11">
    <source>
        <dbReference type="ARBA" id="ARBA00023180"/>
    </source>
</evidence>
<dbReference type="AlphaFoldDB" id="A0A8K0HRC7"/>
<keyword evidence="3" id="KW-1003">Cell membrane</keyword>
<dbReference type="PROSITE" id="PS51450">
    <property type="entry name" value="LRR"/>
    <property type="match status" value="1"/>
</dbReference>
<evidence type="ECO:0000256" key="10">
    <source>
        <dbReference type="ARBA" id="ARBA00023170"/>
    </source>
</evidence>
<evidence type="ECO:0000256" key="7">
    <source>
        <dbReference type="ARBA" id="ARBA00022737"/>
    </source>
</evidence>
<evidence type="ECO:0000256" key="6">
    <source>
        <dbReference type="ARBA" id="ARBA00022729"/>
    </source>
</evidence>
<evidence type="ECO:0000256" key="3">
    <source>
        <dbReference type="ARBA" id="ARBA00022475"/>
    </source>
</evidence>
<evidence type="ECO:0000256" key="12">
    <source>
        <dbReference type="SAM" id="Phobius"/>
    </source>
</evidence>
<keyword evidence="15" id="KW-1185">Reference proteome</keyword>
<keyword evidence="6" id="KW-0732">Signal</keyword>
<evidence type="ECO:0000313" key="14">
    <source>
        <dbReference type="EMBL" id="KAF3456723.1"/>
    </source>
</evidence>
<comment type="subcellular location">
    <subcellularLocation>
        <location evidence="1">Cell membrane</location>
        <topology evidence="1">Single-pass type I membrane protein</topology>
    </subcellularLocation>
</comment>
<keyword evidence="8 12" id="KW-1133">Transmembrane helix</keyword>
<reference evidence="14" key="1">
    <citation type="submission" date="2020-03" db="EMBL/GenBank/DDBJ databases">
        <title>A high-quality chromosome-level genome assembly of a woody plant with both climbing and erect habits, Rhamnella rubrinervis.</title>
        <authorList>
            <person name="Lu Z."/>
            <person name="Yang Y."/>
            <person name="Zhu X."/>
            <person name="Sun Y."/>
        </authorList>
    </citation>
    <scope>NUCLEOTIDE SEQUENCE</scope>
    <source>
        <strain evidence="14">BYM</strain>
        <tissue evidence="14">Leaf</tissue>
    </source>
</reference>
<evidence type="ECO:0000256" key="9">
    <source>
        <dbReference type="ARBA" id="ARBA00023136"/>
    </source>
</evidence>
<gene>
    <name evidence="14" type="ORF">FNV43_RR01377</name>
</gene>
<dbReference type="Pfam" id="PF13516">
    <property type="entry name" value="LRR_6"/>
    <property type="match status" value="1"/>
</dbReference>
<keyword evidence="4" id="KW-0433">Leucine-rich repeat</keyword>
<keyword evidence="7" id="KW-0677">Repeat</keyword>
<dbReference type="Gene3D" id="3.80.10.10">
    <property type="entry name" value="Ribonuclease Inhibitor"/>
    <property type="match status" value="2"/>
</dbReference>
<evidence type="ECO:0000259" key="13">
    <source>
        <dbReference type="Pfam" id="PF08263"/>
    </source>
</evidence>
<dbReference type="InterPro" id="IPR032675">
    <property type="entry name" value="LRR_dom_sf"/>
</dbReference>
<sequence length="552" mass="63657">MKCISFQNLHIVFYLTIFISYRGIYVSCSPNVSTTNSAFKCLPDQTTALLQFKQDFSFQKPNFSYYYYHCSMFSNPYYNDIQPDSYPKMKFWKEEKDCCSWDGVTCDMKTGHVVGLDLSHSWLQGPLRSNSSLFKLHQLQKINLAYNNFTFCHIPSEFGQLSRLTDLILYYSMFSGQIPSEISCLTNLVYLGPLPSSIWNLSNLSIVDLSFNHFNSHELPSTLGNHAKPNLVALWLRSAQFSGEIPSSIGNLTQLKHLDISYNSLSLPKVNTISELPKFQTLYLASCNLSEFPKFLKTQDQLEHLDLSNNRIEDIESAWEQHSWECTDVNKSSMLHLKKLDLSHNQFTREGSTIREIAYARATSSCVAQNKFYGPIWHPPKFWSFERLHIMDLSFNNFSGSLPSEYFTDWVAMIQRPWKCEQLRYVEDKLYPFKHYLNSITVIDKGLEMKSMRILTTFTSIDLSNNRFDGEIPSSIELYGPPLSRICDKEDSPIFHQDNEVESEDGFTWKPVVVGYGFGIVVGFIIGHVTLSQRRSNWFWQSSVGKFIHAAC</sequence>
<dbReference type="SMART" id="SM00369">
    <property type="entry name" value="LRR_TYP"/>
    <property type="match status" value="5"/>
</dbReference>
<evidence type="ECO:0000256" key="2">
    <source>
        <dbReference type="ARBA" id="ARBA00009592"/>
    </source>
</evidence>
<feature type="transmembrane region" description="Helical" evidence="12">
    <location>
        <begin position="513"/>
        <end position="531"/>
    </location>
</feature>
<dbReference type="SUPFAM" id="SSF52058">
    <property type="entry name" value="L domain-like"/>
    <property type="match status" value="1"/>
</dbReference>
<dbReference type="InterPro" id="IPR046956">
    <property type="entry name" value="RLP23-like"/>
</dbReference>
<protein>
    <recommendedName>
        <fullName evidence="13">Leucine-rich repeat-containing N-terminal plant-type domain-containing protein</fullName>
    </recommendedName>
</protein>
<dbReference type="PANTHER" id="PTHR48061:SF46">
    <property type="entry name" value="LEUCINE-RICH REPEAT-CONTAINING N-TERMINAL PLANT-TYPE DOMAIN-CONTAINING PROTEIN"/>
    <property type="match status" value="1"/>
</dbReference>
<dbReference type="InterPro" id="IPR001611">
    <property type="entry name" value="Leu-rich_rpt"/>
</dbReference>
<dbReference type="GO" id="GO:0005886">
    <property type="term" value="C:plasma membrane"/>
    <property type="evidence" value="ECO:0007669"/>
    <property type="project" value="UniProtKB-SubCell"/>
</dbReference>
<comment type="similarity">
    <text evidence="2">Belongs to the RLP family.</text>
</comment>
<dbReference type="Pfam" id="PF00560">
    <property type="entry name" value="LRR_1"/>
    <property type="match status" value="3"/>
</dbReference>
<name>A0A8K0HRC7_9ROSA</name>
<evidence type="ECO:0000256" key="1">
    <source>
        <dbReference type="ARBA" id="ARBA00004251"/>
    </source>
</evidence>
<dbReference type="Pfam" id="PF08263">
    <property type="entry name" value="LRRNT_2"/>
    <property type="match status" value="2"/>
</dbReference>
<keyword evidence="5 12" id="KW-0812">Transmembrane</keyword>
<evidence type="ECO:0000313" key="15">
    <source>
        <dbReference type="Proteomes" id="UP000796880"/>
    </source>
</evidence>
<dbReference type="OrthoDB" id="442066at2759"/>
<dbReference type="PANTHER" id="PTHR48061">
    <property type="entry name" value="LEUCINE-RICH REPEAT RECEPTOR PROTEIN KINASE EMS1-LIKE-RELATED"/>
    <property type="match status" value="1"/>
</dbReference>
<dbReference type="InterPro" id="IPR003591">
    <property type="entry name" value="Leu-rich_rpt_typical-subtyp"/>
</dbReference>
<proteinExistence type="inferred from homology"/>
<keyword evidence="10" id="KW-0675">Receptor</keyword>
<feature type="domain" description="Leucine-rich repeat-containing N-terminal plant-type" evidence="13">
    <location>
        <begin position="43"/>
        <end position="57"/>
    </location>
</feature>
<keyword evidence="11" id="KW-0325">Glycoprotein</keyword>
<keyword evidence="9 12" id="KW-0472">Membrane</keyword>
<dbReference type="Proteomes" id="UP000796880">
    <property type="component" value="Unassembled WGS sequence"/>
</dbReference>
<organism evidence="14 15">
    <name type="scientific">Rhamnella rubrinervis</name>
    <dbReference type="NCBI Taxonomy" id="2594499"/>
    <lineage>
        <taxon>Eukaryota</taxon>
        <taxon>Viridiplantae</taxon>
        <taxon>Streptophyta</taxon>
        <taxon>Embryophyta</taxon>
        <taxon>Tracheophyta</taxon>
        <taxon>Spermatophyta</taxon>
        <taxon>Magnoliopsida</taxon>
        <taxon>eudicotyledons</taxon>
        <taxon>Gunneridae</taxon>
        <taxon>Pentapetalae</taxon>
        <taxon>rosids</taxon>
        <taxon>fabids</taxon>
        <taxon>Rosales</taxon>
        <taxon>Rhamnaceae</taxon>
        <taxon>rhamnoid group</taxon>
        <taxon>Rhamneae</taxon>
        <taxon>Rhamnella</taxon>
    </lineage>
</organism>
<dbReference type="EMBL" id="VOIH02000001">
    <property type="protein sequence ID" value="KAF3456723.1"/>
    <property type="molecule type" value="Genomic_DNA"/>
</dbReference>